<evidence type="ECO:0000259" key="5">
    <source>
        <dbReference type="Pfam" id="PF01844"/>
    </source>
</evidence>
<sequence length="142" mass="17072">MAIYTVCSNCCREIEQGSKCICGIDKERYKRYNKYVRYSKDNIKYTRFYNSVEWKRLSNYIKSKYNNMCVVCLLENKEINVCDVVHHIVPIRKDFNKRLQEDNLITLCHDCHNKIDHEDITEEYIDKCVSVLEKFKAKYMGE</sequence>
<evidence type="ECO:0000313" key="7">
    <source>
        <dbReference type="Proteomes" id="UP000290273"/>
    </source>
</evidence>
<dbReference type="CDD" id="cd00085">
    <property type="entry name" value="HNHc"/>
    <property type="match status" value="1"/>
</dbReference>
<feature type="domain" description="HNH" evidence="5">
    <location>
        <begin position="69"/>
        <end position="115"/>
    </location>
</feature>
<dbReference type="GO" id="GO:0004519">
    <property type="term" value="F:endonuclease activity"/>
    <property type="evidence" value="ECO:0007669"/>
    <property type="project" value="UniProtKB-KW"/>
</dbReference>
<dbReference type="InterPro" id="IPR003615">
    <property type="entry name" value="HNH_nuc"/>
</dbReference>
<accession>A0ABY0ERJ8</accession>
<comment type="caution">
    <text evidence="6">The sequence shown here is derived from an EMBL/GenBank/DDBJ whole genome shotgun (WGS) entry which is preliminary data.</text>
</comment>
<name>A0ABY0ERJ8_CLOTA</name>
<evidence type="ECO:0000256" key="1">
    <source>
        <dbReference type="ARBA" id="ARBA00022722"/>
    </source>
</evidence>
<dbReference type="PANTHER" id="PTHR41286:SF1">
    <property type="entry name" value="HNH NUCLEASE YAJD-RELATED"/>
    <property type="match status" value="1"/>
</dbReference>
<comment type="similarity">
    <text evidence="3">Belongs to the HNH nuclease family.</text>
</comment>
<organism evidence="6 7">
    <name type="scientific">Clostridium tetani</name>
    <dbReference type="NCBI Taxonomy" id="1513"/>
    <lineage>
        <taxon>Bacteria</taxon>
        <taxon>Bacillati</taxon>
        <taxon>Bacillota</taxon>
        <taxon>Clostridia</taxon>
        <taxon>Eubacteriales</taxon>
        <taxon>Clostridiaceae</taxon>
        <taxon>Clostridium</taxon>
    </lineage>
</organism>
<dbReference type="InterPro" id="IPR002711">
    <property type="entry name" value="HNH"/>
</dbReference>
<keyword evidence="1" id="KW-0540">Nuclease</keyword>
<evidence type="ECO:0000313" key="6">
    <source>
        <dbReference type="EMBL" id="RXI57424.1"/>
    </source>
</evidence>
<dbReference type="Pfam" id="PF01844">
    <property type="entry name" value="HNH"/>
    <property type="match status" value="1"/>
</dbReference>
<evidence type="ECO:0000256" key="2">
    <source>
        <dbReference type="ARBA" id="ARBA00022801"/>
    </source>
</evidence>
<keyword evidence="6" id="KW-0255">Endonuclease</keyword>
<evidence type="ECO:0000256" key="3">
    <source>
        <dbReference type="ARBA" id="ARBA00038412"/>
    </source>
</evidence>
<protein>
    <recommendedName>
        <fullName evidence="4">Putative HNH nuclease YajD</fullName>
    </recommendedName>
</protein>
<dbReference type="RefSeq" id="WP_128993036.1">
    <property type="nucleotide sequence ID" value="NZ_QMAU01000022.1"/>
</dbReference>
<dbReference type="EMBL" id="QMAU01000022">
    <property type="protein sequence ID" value="RXI57424.1"/>
    <property type="molecule type" value="Genomic_DNA"/>
</dbReference>
<keyword evidence="2" id="KW-0378">Hydrolase</keyword>
<dbReference type="Gene3D" id="1.10.30.50">
    <property type="match status" value="1"/>
</dbReference>
<reference evidence="6 7" key="1">
    <citation type="submission" date="2018-06" db="EMBL/GenBank/DDBJ databases">
        <title>Genome conservation of Clostridium tetani.</title>
        <authorList>
            <person name="Bruggemann H."/>
            <person name="Popoff M.R."/>
        </authorList>
    </citation>
    <scope>NUCLEOTIDE SEQUENCE [LARGE SCALE GENOMIC DNA]</scope>
    <source>
        <strain evidence="6 7">63.05</strain>
    </source>
</reference>
<dbReference type="Proteomes" id="UP000290273">
    <property type="component" value="Unassembled WGS sequence"/>
</dbReference>
<gene>
    <name evidence="6" type="ORF">DP131_05330</name>
</gene>
<evidence type="ECO:0000256" key="4">
    <source>
        <dbReference type="ARBA" id="ARBA00040194"/>
    </source>
</evidence>
<dbReference type="PANTHER" id="PTHR41286">
    <property type="entry name" value="HNH NUCLEASE YAJD-RELATED"/>
    <property type="match status" value="1"/>
</dbReference>
<proteinExistence type="inferred from homology"/>